<organism evidence="1 2">
    <name type="scientific">Schizothecium vesticola</name>
    <dbReference type="NCBI Taxonomy" id="314040"/>
    <lineage>
        <taxon>Eukaryota</taxon>
        <taxon>Fungi</taxon>
        <taxon>Dikarya</taxon>
        <taxon>Ascomycota</taxon>
        <taxon>Pezizomycotina</taxon>
        <taxon>Sordariomycetes</taxon>
        <taxon>Sordariomycetidae</taxon>
        <taxon>Sordariales</taxon>
        <taxon>Schizotheciaceae</taxon>
        <taxon>Schizothecium</taxon>
    </lineage>
</organism>
<dbReference type="Proteomes" id="UP001172155">
    <property type="component" value="Unassembled WGS sequence"/>
</dbReference>
<name>A0AA40F4V5_9PEZI</name>
<dbReference type="EMBL" id="JAUKUD010000002">
    <property type="protein sequence ID" value="KAK0751264.1"/>
    <property type="molecule type" value="Genomic_DNA"/>
</dbReference>
<protein>
    <submittedName>
        <fullName evidence="1">Uncharacterized protein</fullName>
    </submittedName>
</protein>
<reference evidence="1" key="1">
    <citation type="submission" date="2023-06" db="EMBL/GenBank/DDBJ databases">
        <title>Genome-scale phylogeny and comparative genomics of the fungal order Sordariales.</title>
        <authorList>
            <consortium name="Lawrence Berkeley National Laboratory"/>
            <person name="Hensen N."/>
            <person name="Bonometti L."/>
            <person name="Westerberg I."/>
            <person name="Brannstrom I.O."/>
            <person name="Guillou S."/>
            <person name="Cros-Aarteil S."/>
            <person name="Calhoun S."/>
            <person name="Haridas S."/>
            <person name="Kuo A."/>
            <person name="Mondo S."/>
            <person name="Pangilinan J."/>
            <person name="Riley R."/>
            <person name="LaButti K."/>
            <person name="Andreopoulos B."/>
            <person name="Lipzen A."/>
            <person name="Chen C."/>
            <person name="Yanf M."/>
            <person name="Daum C."/>
            <person name="Ng V."/>
            <person name="Clum A."/>
            <person name="Steindorff A."/>
            <person name="Ohm R."/>
            <person name="Martin F."/>
            <person name="Silar P."/>
            <person name="Natvig D."/>
            <person name="Lalanne C."/>
            <person name="Gautier V."/>
            <person name="Ament-velasquez S.L."/>
            <person name="Kruys A."/>
            <person name="Hutchinson M.I."/>
            <person name="Powell A.J."/>
            <person name="Barry K."/>
            <person name="Miller A.N."/>
            <person name="Grigoriev I.V."/>
            <person name="Debuchy R."/>
            <person name="Gladieux P."/>
            <person name="Thoren M.H."/>
            <person name="Johannesson H."/>
        </authorList>
    </citation>
    <scope>NUCLEOTIDE SEQUENCE</scope>
    <source>
        <strain evidence="1">SMH3187-1</strain>
    </source>
</reference>
<comment type="caution">
    <text evidence="1">The sequence shown here is derived from an EMBL/GenBank/DDBJ whole genome shotgun (WGS) entry which is preliminary data.</text>
</comment>
<dbReference type="AlphaFoldDB" id="A0AA40F4V5"/>
<evidence type="ECO:0000313" key="1">
    <source>
        <dbReference type="EMBL" id="KAK0751264.1"/>
    </source>
</evidence>
<accession>A0AA40F4V5</accession>
<evidence type="ECO:0000313" key="2">
    <source>
        <dbReference type="Proteomes" id="UP001172155"/>
    </source>
</evidence>
<proteinExistence type="predicted"/>
<gene>
    <name evidence="1" type="ORF">B0T18DRAFT_319853</name>
</gene>
<sequence>MPTNLNQGPNGKFDGNAEFPTDTYTVNGASVDSGYVSAIASGLHSSGSMADPGSMAPVAEEEFDAQTVYSDGASINGQELEVYKAELVDNLVREVRKLDASPDALERIFDALPALIKSFALQLGQPGSTKEQRDVMYFVHKYRQHLSQRFKEAMLSQDEVDNAMARESDRVNNEFTSSRIGEWLTGLGGSAPPAEEPVRVIHDEHLDQDLLENDEVVLPNKHGYRQVVFDSVPYRTLLSRLTREALLTSLAEGDAMNTIRRQILAILPDRRRVSRYRESETFTMVFDAQWNPATFLEHQFGGSVEPEDVLGKVITLTGSMSEAQALPCAEYLRQTWPATGTHILDTIEKSLQKRKQVTRSLPDGSKIIVLHDGWNGLPHFRVLAEGTADILAEVGAIISWLAAALRASPDEDCMACCTPNVAVMPRHLASSGEFECHIRLDTNVDRSSSGRAGHCWKGLFLNPVVVSGYPILRRPRRDTGLEIPLEMAANLVDAKRLHEFMGKFCLKGFSAMLAPIEVVGETVLWHLYYNATGERVSYLDMSRKPPDLEAIDTNVLRSSRHVIGWCFDAMYMFGRLSLPSDSVLYLAESR</sequence>
<keyword evidence="2" id="KW-1185">Reference proteome</keyword>